<dbReference type="SUPFAM" id="SSF52402">
    <property type="entry name" value="Adenine nucleotide alpha hydrolases-like"/>
    <property type="match status" value="1"/>
</dbReference>
<dbReference type="InterPro" id="IPR033947">
    <property type="entry name" value="ETF_alpha_N"/>
</dbReference>
<protein>
    <recommendedName>
        <fullName evidence="7">Electron transfer flavoprotein subunit alpha</fullName>
    </recommendedName>
    <alternativeName>
        <fullName evidence="8">Electron transfer flavoprotein large subunit</fullName>
    </alternativeName>
</protein>
<dbReference type="Pfam" id="PF01012">
    <property type="entry name" value="ETF"/>
    <property type="match status" value="1"/>
</dbReference>
<comment type="similarity">
    <text evidence="1">Belongs to the ETF alpha-subunit/FixB family.</text>
</comment>
<comment type="function">
    <text evidence="6">The electron transfer flavoprotein serves as a specific electron acceptor for other dehydrogenases. It transfers the electrons to the main respiratory chain via ETF-ubiquinone oxidoreductase (ETF dehydrogenase).</text>
</comment>
<feature type="binding site" evidence="9">
    <location>
        <begin position="264"/>
        <end position="271"/>
    </location>
    <ligand>
        <name>FAD</name>
        <dbReference type="ChEBI" id="CHEBI:57692"/>
    </ligand>
</feature>
<dbReference type="FunFam" id="3.40.50.620:FF:000166">
    <property type="entry name" value="Electron transfer flavoprotein subunit alpha"/>
    <property type="match status" value="1"/>
</dbReference>
<dbReference type="GO" id="GO:0009055">
    <property type="term" value="F:electron transfer activity"/>
    <property type="evidence" value="ECO:0007669"/>
    <property type="project" value="InterPro"/>
</dbReference>
<evidence type="ECO:0000256" key="1">
    <source>
        <dbReference type="ARBA" id="ARBA00005817"/>
    </source>
</evidence>
<evidence type="ECO:0000256" key="4">
    <source>
        <dbReference type="ARBA" id="ARBA00022827"/>
    </source>
</evidence>
<dbReference type="InterPro" id="IPR018206">
    <property type="entry name" value="ETF_asu_C_CS"/>
</dbReference>
<evidence type="ECO:0000256" key="5">
    <source>
        <dbReference type="ARBA" id="ARBA00022982"/>
    </source>
</evidence>
<feature type="binding site" evidence="9">
    <location>
        <position position="285"/>
    </location>
    <ligand>
        <name>FAD</name>
        <dbReference type="ChEBI" id="CHEBI:57692"/>
    </ligand>
</feature>
<dbReference type="FunFam" id="3.40.50.1220:FF:000001">
    <property type="entry name" value="Electron transfer flavoprotein, alpha subunit"/>
    <property type="match status" value="1"/>
</dbReference>
<evidence type="ECO:0000313" key="13">
    <source>
        <dbReference type="EMBL" id="HAD2685056.1"/>
    </source>
</evidence>
<dbReference type="CDD" id="cd01715">
    <property type="entry name" value="ETF_alpha"/>
    <property type="match status" value="1"/>
</dbReference>
<proteinExistence type="inferred from homology"/>
<dbReference type="PIRSF" id="PIRSF000089">
    <property type="entry name" value="Electra_flavoP_a"/>
    <property type="match status" value="1"/>
</dbReference>
<gene>
    <name evidence="11" type="ORF">G1H51_11505</name>
    <name evidence="13" type="ORF">G1H77_11415</name>
    <name evidence="12" type="ORF">G1I19_11490</name>
</gene>
<keyword evidence="3" id="KW-0285">Flavoprotein</keyword>
<dbReference type="InterPro" id="IPR001308">
    <property type="entry name" value="ETF_a/FixB"/>
</dbReference>
<dbReference type="Gene3D" id="3.40.50.1220">
    <property type="entry name" value="TPP-binding domain"/>
    <property type="match status" value="1"/>
</dbReference>
<feature type="binding site" evidence="9">
    <location>
        <begin position="233"/>
        <end position="234"/>
    </location>
    <ligand>
        <name>FAD</name>
        <dbReference type="ChEBI" id="CHEBI:57692"/>
    </ligand>
</feature>
<dbReference type="InterPro" id="IPR014730">
    <property type="entry name" value="ETF_a/b_N"/>
</dbReference>
<dbReference type="GO" id="GO:0033539">
    <property type="term" value="P:fatty acid beta-oxidation using acyl-CoA dehydrogenase"/>
    <property type="evidence" value="ECO:0007669"/>
    <property type="project" value="TreeGrafter"/>
</dbReference>
<dbReference type="EMBL" id="DAAOEH010000008">
    <property type="protein sequence ID" value="HAD2685056.1"/>
    <property type="molecule type" value="Genomic_DNA"/>
</dbReference>
<dbReference type="Gene3D" id="3.40.50.620">
    <property type="entry name" value="HUPs"/>
    <property type="match status" value="1"/>
</dbReference>
<feature type="binding site" evidence="9">
    <location>
        <position position="207"/>
    </location>
    <ligand>
        <name>FAD</name>
        <dbReference type="ChEBI" id="CHEBI:57692"/>
    </ligand>
</feature>
<evidence type="ECO:0000256" key="6">
    <source>
        <dbReference type="ARBA" id="ARBA00025649"/>
    </source>
</evidence>
<dbReference type="PANTHER" id="PTHR43153:SF1">
    <property type="entry name" value="ELECTRON TRANSFER FLAVOPROTEIN SUBUNIT ALPHA, MITOCHONDRIAL"/>
    <property type="match status" value="1"/>
</dbReference>
<sequence>MASLVIAEHNGNTLLPSTLSTITAAKAINSDIDILMLGYGIESIAVKASHIQGISTVFIADSPLFEHLLAENVEKQISYFLNSGKNHYQSILFPASSFGKNCAPRLAAKLDVSQISDITRVIDQHTFERPIYAGNAIATVHSDDEYKVITVRPTSFAAAVAEDEGKAPIEFTEVVLGSDQVKFISQHVNKSNRPDLQSARVVVSGGRGVGSAQAFKELVDNLADKLGAAVGASRAAVDAGYAPNDYQIGQTGKIVAPQLYIALGISGAIQHLAGMKESGVIVAINKDPDAPIFSIADYGLVADIFKAVPELIDKL</sequence>
<dbReference type="AlphaFoldDB" id="A0A3Y9SEM1"/>
<feature type="binding site" evidence="9">
    <location>
        <begin position="303"/>
        <end position="304"/>
    </location>
    <ligand>
        <name>FAD</name>
        <dbReference type="ChEBI" id="CHEBI:57692"/>
    </ligand>
</feature>
<dbReference type="InterPro" id="IPR014731">
    <property type="entry name" value="ETF_asu_C"/>
</dbReference>
<feature type="domain" description="Electron transfer flavoprotein alpha/beta-subunit N-terminal" evidence="10">
    <location>
        <begin position="3"/>
        <end position="180"/>
    </location>
</feature>
<feature type="binding site" evidence="9">
    <location>
        <begin position="247"/>
        <end position="251"/>
    </location>
    <ligand>
        <name>FAD</name>
        <dbReference type="ChEBI" id="CHEBI:57692"/>
    </ligand>
</feature>
<name>A0A3Y9SEM1_SALET</name>
<evidence type="ECO:0000256" key="9">
    <source>
        <dbReference type="PIRSR" id="PIRSR000089-1"/>
    </source>
</evidence>
<dbReference type="SMART" id="SM00893">
    <property type="entry name" value="ETF"/>
    <property type="match status" value="1"/>
</dbReference>
<keyword evidence="2" id="KW-0813">Transport</keyword>
<dbReference type="PANTHER" id="PTHR43153">
    <property type="entry name" value="ELECTRON TRANSFER FLAVOPROTEIN ALPHA"/>
    <property type="match status" value="1"/>
</dbReference>
<dbReference type="GO" id="GO:0050660">
    <property type="term" value="F:flavin adenine dinucleotide binding"/>
    <property type="evidence" value="ECO:0007669"/>
    <property type="project" value="InterPro"/>
</dbReference>
<comment type="caution">
    <text evidence="12">The sequence shown here is derived from an EMBL/GenBank/DDBJ whole genome shotgun (WGS) entry which is preliminary data.</text>
</comment>
<reference evidence="12" key="2">
    <citation type="submission" date="2019-01" db="EMBL/GenBank/DDBJ databases">
        <authorList>
            <consortium name="NCBI Pathogen Detection Project"/>
        </authorList>
    </citation>
    <scope>NUCLEOTIDE SEQUENCE</scope>
    <source>
        <strain evidence="12">Salmonella enterica subsp. enterica</strain>
    </source>
</reference>
<dbReference type="InterPro" id="IPR014729">
    <property type="entry name" value="Rossmann-like_a/b/a_fold"/>
</dbReference>
<dbReference type="SUPFAM" id="SSF52467">
    <property type="entry name" value="DHS-like NAD/FAD-binding domain"/>
    <property type="match status" value="1"/>
</dbReference>
<dbReference type="InterPro" id="IPR029035">
    <property type="entry name" value="DHS-like_NAD/FAD-binding_dom"/>
</dbReference>
<dbReference type="EMBL" id="DAAOEA010000008">
    <property type="protein sequence ID" value="HAD2651663.1"/>
    <property type="molecule type" value="Genomic_DNA"/>
</dbReference>
<dbReference type="EMBL" id="DAAOCX010000008">
    <property type="protein sequence ID" value="HAD2549575.1"/>
    <property type="molecule type" value="Genomic_DNA"/>
</dbReference>
<comment type="cofactor">
    <cofactor evidence="9">
        <name>FAD</name>
        <dbReference type="ChEBI" id="CHEBI:57692"/>
    </cofactor>
    <text evidence="9">Binds 1 FAD per dimer.</text>
</comment>
<evidence type="ECO:0000256" key="2">
    <source>
        <dbReference type="ARBA" id="ARBA00022448"/>
    </source>
</evidence>
<keyword evidence="4 9" id="KW-0274">FAD</keyword>
<evidence type="ECO:0000259" key="10">
    <source>
        <dbReference type="SMART" id="SM00893"/>
    </source>
</evidence>
<evidence type="ECO:0000313" key="11">
    <source>
        <dbReference type="EMBL" id="HAD2549575.1"/>
    </source>
</evidence>
<evidence type="ECO:0000256" key="3">
    <source>
        <dbReference type="ARBA" id="ARBA00022630"/>
    </source>
</evidence>
<reference evidence="12" key="1">
    <citation type="journal article" date="2018" name="Genome Biol.">
        <title>SKESA: strategic k-mer extension for scrupulous assemblies.</title>
        <authorList>
            <person name="Souvorov A."/>
            <person name="Agarwala R."/>
            <person name="Lipman D.J."/>
        </authorList>
    </citation>
    <scope>NUCLEOTIDE SEQUENCE</scope>
    <source>
        <strain evidence="12">Salmonella enterica subsp. enterica</strain>
    </source>
</reference>
<dbReference type="PROSITE" id="PS00696">
    <property type="entry name" value="ETF_ALPHA"/>
    <property type="match status" value="1"/>
</dbReference>
<accession>A0A3Y9SEM1</accession>
<dbReference type="RefSeq" id="WP_001539571.1">
    <property type="nucleotide sequence ID" value="NZ_BAABRJ010000010.1"/>
</dbReference>
<organism evidence="12">
    <name type="scientific">Salmonella enterica I</name>
    <dbReference type="NCBI Taxonomy" id="59201"/>
    <lineage>
        <taxon>Bacteria</taxon>
        <taxon>Pseudomonadati</taxon>
        <taxon>Pseudomonadota</taxon>
        <taxon>Gammaproteobacteria</taxon>
        <taxon>Enterobacterales</taxon>
        <taxon>Enterobacteriaceae</taxon>
        <taxon>Salmonella</taxon>
    </lineage>
</organism>
<evidence type="ECO:0000256" key="7">
    <source>
        <dbReference type="ARBA" id="ARBA00068674"/>
    </source>
</evidence>
<evidence type="ECO:0000256" key="8">
    <source>
        <dbReference type="ARBA" id="ARBA00079299"/>
    </source>
</evidence>
<evidence type="ECO:0000313" key="12">
    <source>
        <dbReference type="EMBL" id="HAD2651663.1"/>
    </source>
</evidence>
<keyword evidence="5" id="KW-0249">Electron transport</keyword>
<dbReference type="Pfam" id="PF00766">
    <property type="entry name" value="ETF_alpha"/>
    <property type="match status" value="1"/>
</dbReference>